<proteinExistence type="predicted"/>
<dbReference type="InterPro" id="IPR027487">
    <property type="entry name" value="Ribosomal_mL48"/>
</dbReference>
<dbReference type="EMBL" id="AMQN01027059">
    <property type="status" value="NOT_ANNOTATED_CDS"/>
    <property type="molecule type" value="Genomic_DNA"/>
</dbReference>
<dbReference type="STRING" id="283909.R7TXF9"/>
<gene>
    <name evidence="4" type="ORF">CAPTEDRAFT_178197</name>
    <name evidence="5" type="ORF">CAPTEDRAFT_21949</name>
</gene>
<dbReference type="Pfam" id="PF00338">
    <property type="entry name" value="Ribosomal_S10"/>
    <property type="match status" value="1"/>
</dbReference>
<evidence type="ECO:0000256" key="1">
    <source>
        <dbReference type="ARBA" id="ARBA00022980"/>
    </source>
</evidence>
<reference evidence="7" key="1">
    <citation type="submission" date="2012-12" db="EMBL/GenBank/DDBJ databases">
        <authorList>
            <person name="Hellsten U."/>
            <person name="Grimwood J."/>
            <person name="Chapman J.A."/>
            <person name="Shapiro H."/>
            <person name="Aerts A."/>
            <person name="Otillar R.P."/>
            <person name="Terry A.Y."/>
            <person name="Boore J.L."/>
            <person name="Simakov O."/>
            <person name="Marletaz F."/>
            <person name="Cho S.-J."/>
            <person name="Edsinger-Gonzales E."/>
            <person name="Havlak P."/>
            <person name="Kuo D.-H."/>
            <person name="Larsson T."/>
            <person name="Lv J."/>
            <person name="Arendt D."/>
            <person name="Savage R."/>
            <person name="Osoegawa K."/>
            <person name="de Jong P."/>
            <person name="Lindberg D.R."/>
            <person name="Seaver E.C."/>
            <person name="Weisblat D.A."/>
            <person name="Putnam N.H."/>
            <person name="Grigoriev I.V."/>
            <person name="Rokhsar D.S."/>
        </authorList>
    </citation>
    <scope>NUCLEOTIDE SEQUENCE</scope>
    <source>
        <strain evidence="7">I ESC-2004</strain>
    </source>
</reference>
<dbReference type="EMBL" id="AMQN01012002">
    <property type="status" value="NOT_ANNOTATED_CDS"/>
    <property type="molecule type" value="Genomic_DNA"/>
</dbReference>
<feature type="domain" description="Small ribosomal subunit protein uS10" evidence="3">
    <location>
        <begin position="47"/>
        <end position="141"/>
    </location>
</feature>
<dbReference type="GO" id="GO:0005761">
    <property type="term" value="C:mitochondrial ribosome"/>
    <property type="evidence" value="ECO:0007669"/>
    <property type="project" value="InterPro"/>
</dbReference>
<dbReference type="PANTHER" id="PTHR13473:SF0">
    <property type="entry name" value="LARGE RIBOSOMAL SUBUNIT PROTEIN ML48"/>
    <property type="match status" value="1"/>
</dbReference>
<accession>R7TXF9</accession>
<evidence type="ECO:0000313" key="5">
    <source>
        <dbReference type="EMBL" id="ELT98404.1"/>
    </source>
</evidence>
<evidence type="ECO:0000256" key="2">
    <source>
        <dbReference type="ARBA" id="ARBA00023274"/>
    </source>
</evidence>
<evidence type="ECO:0000313" key="7">
    <source>
        <dbReference type="Proteomes" id="UP000014760"/>
    </source>
</evidence>
<dbReference type="OrthoDB" id="5984298at2759"/>
<organism evidence="5">
    <name type="scientific">Capitella teleta</name>
    <name type="common">Polychaete worm</name>
    <dbReference type="NCBI Taxonomy" id="283909"/>
    <lineage>
        <taxon>Eukaryota</taxon>
        <taxon>Metazoa</taxon>
        <taxon>Spiralia</taxon>
        <taxon>Lophotrochozoa</taxon>
        <taxon>Annelida</taxon>
        <taxon>Polychaeta</taxon>
        <taxon>Sedentaria</taxon>
        <taxon>Scolecida</taxon>
        <taxon>Capitellidae</taxon>
        <taxon>Capitella</taxon>
    </lineage>
</organism>
<protein>
    <recommendedName>
        <fullName evidence="3">Small ribosomal subunit protein uS10 domain-containing protein</fullName>
    </recommendedName>
</protein>
<dbReference type="InterPro" id="IPR027486">
    <property type="entry name" value="Ribosomal_uS10_dom"/>
</dbReference>
<reference evidence="6" key="3">
    <citation type="submission" date="2015-06" db="UniProtKB">
        <authorList>
            <consortium name="EnsemblMetazoa"/>
        </authorList>
    </citation>
    <scope>IDENTIFICATION</scope>
</reference>
<dbReference type="SUPFAM" id="SSF54999">
    <property type="entry name" value="Ribosomal protein S10"/>
    <property type="match status" value="1"/>
</dbReference>
<dbReference type="Gene3D" id="3.30.70.600">
    <property type="entry name" value="Ribosomal protein S10 domain"/>
    <property type="match status" value="1"/>
</dbReference>
<dbReference type="EnsemblMetazoa" id="CapteT21949">
    <property type="protein sequence ID" value="CapteP21949"/>
    <property type="gene ID" value="CapteG21949"/>
</dbReference>
<keyword evidence="2" id="KW-0687">Ribonucleoprotein</keyword>
<dbReference type="GO" id="GO:1990904">
    <property type="term" value="C:ribonucleoprotein complex"/>
    <property type="evidence" value="ECO:0007669"/>
    <property type="project" value="UniProtKB-KW"/>
</dbReference>
<dbReference type="EnsemblMetazoa" id="CapteT178197">
    <property type="protein sequence ID" value="CapteP178197"/>
    <property type="gene ID" value="CapteG178197"/>
</dbReference>
<dbReference type="SMART" id="SM01403">
    <property type="entry name" value="Ribosomal_S10"/>
    <property type="match status" value="1"/>
</dbReference>
<evidence type="ECO:0000259" key="3">
    <source>
        <dbReference type="SMART" id="SM01403"/>
    </source>
</evidence>
<dbReference type="EMBL" id="KB307929">
    <property type="protein sequence ID" value="ELT98404.1"/>
    <property type="molecule type" value="Genomic_DNA"/>
</dbReference>
<dbReference type="Proteomes" id="UP000014760">
    <property type="component" value="Unassembled WGS sequence"/>
</dbReference>
<dbReference type="OMA" id="IRVSECW"/>
<reference evidence="5 7" key="2">
    <citation type="journal article" date="2013" name="Nature">
        <title>Insights into bilaterian evolution from three spiralian genomes.</title>
        <authorList>
            <person name="Simakov O."/>
            <person name="Marletaz F."/>
            <person name="Cho S.J."/>
            <person name="Edsinger-Gonzales E."/>
            <person name="Havlak P."/>
            <person name="Hellsten U."/>
            <person name="Kuo D.H."/>
            <person name="Larsson T."/>
            <person name="Lv J."/>
            <person name="Arendt D."/>
            <person name="Savage R."/>
            <person name="Osoegawa K."/>
            <person name="de Jong P."/>
            <person name="Grimwood J."/>
            <person name="Chapman J.A."/>
            <person name="Shapiro H."/>
            <person name="Aerts A."/>
            <person name="Otillar R.P."/>
            <person name="Terry A.Y."/>
            <person name="Boore J.L."/>
            <person name="Grigoriev I.V."/>
            <person name="Lindberg D.R."/>
            <person name="Seaver E.C."/>
            <person name="Weisblat D.A."/>
            <person name="Putnam N.H."/>
            <person name="Rokhsar D.S."/>
        </authorList>
    </citation>
    <scope>NUCLEOTIDE SEQUENCE</scope>
    <source>
        <strain evidence="5 7">I ESC-2004</strain>
    </source>
</reference>
<dbReference type="AlphaFoldDB" id="R7TXF9"/>
<evidence type="ECO:0000313" key="6">
    <source>
        <dbReference type="EnsemblMetazoa" id="CapteP178197"/>
    </source>
</evidence>
<evidence type="ECO:0000313" key="4">
    <source>
        <dbReference type="EMBL" id="ELT95047.1"/>
    </source>
</evidence>
<name>R7TXF9_CAPTE</name>
<dbReference type="HOGENOM" id="CLU_122557_0_0_1"/>
<dbReference type="FunCoup" id="R7TXF9">
    <property type="interactions" value="361"/>
</dbReference>
<keyword evidence="1" id="KW-0689">Ribosomal protein</keyword>
<dbReference type="InterPro" id="IPR036838">
    <property type="entry name" value="Ribosomal_uS10_dom_sf"/>
</dbReference>
<sequence>MLRRVINASSKSSAFRSWMLSTSRKYATWEPDYVNVKPDIPEHGTLNIHLTGYDYPVLESFGKYVHGLTDRLGIESTSIAMPSTSKHITTYKPMGTKVQNEYDLTTYKRVVQIEDLQSTLAPLLFEMIQSNLPGGVNMEVKEPTSEDEEFRYVPDRLLEELQSQIDEIDPKKKK</sequence>
<dbReference type="PANTHER" id="PTHR13473">
    <property type="entry name" value="MITOCHONDRIAL RIBOSOMAL PROTEIN L48"/>
    <property type="match status" value="1"/>
</dbReference>
<dbReference type="EMBL" id="KB309231">
    <property type="protein sequence ID" value="ELT95047.1"/>
    <property type="molecule type" value="Genomic_DNA"/>
</dbReference>
<keyword evidence="7" id="KW-1185">Reference proteome</keyword>